<accession>A0ACA9UH37</accession>
<keyword evidence="2" id="KW-1185">Reference proteome</keyword>
<name>A0ACA9UH37_BIOOC</name>
<evidence type="ECO:0000313" key="1">
    <source>
        <dbReference type="EMBL" id="CAG9952009.1"/>
    </source>
</evidence>
<reference evidence="1" key="2">
    <citation type="submission" date="2021-10" db="EMBL/GenBank/DDBJ databases">
        <authorList>
            <person name="Piombo E."/>
        </authorList>
    </citation>
    <scope>NUCLEOTIDE SEQUENCE</scope>
</reference>
<dbReference type="EMBL" id="CADEHS020000461">
    <property type="protein sequence ID" value="CAG9952009.1"/>
    <property type="molecule type" value="Genomic_DNA"/>
</dbReference>
<dbReference type="Proteomes" id="UP000836387">
    <property type="component" value="Unassembled WGS sequence"/>
</dbReference>
<gene>
    <name evidence="1" type="ORF">CRV2_00018113</name>
</gene>
<organism evidence="1 2">
    <name type="scientific">Clonostachys rosea f. rosea IK726</name>
    <dbReference type="NCBI Taxonomy" id="1349383"/>
    <lineage>
        <taxon>Eukaryota</taxon>
        <taxon>Fungi</taxon>
        <taxon>Dikarya</taxon>
        <taxon>Ascomycota</taxon>
        <taxon>Pezizomycotina</taxon>
        <taxon>Sordariomycetes</taxon>
        <taxon>Hypocreomycetidae</taxon>
        <taxon>Hypocreales</taxon>
        <taxon>Bionectriaceae</taxon>
        <taxon>Clonostachys</taxon>
    </lineage>
</organism>
<evidence type="ECO:0000313" key="2">
    <source>
        <dbReference type="Proteomes" id="UP000836387"/>
    </source>
</evidence>
<protein>
    <submittedName>
        <fullName evidence="1">Uncharacterized protein</fullName>
    </submittedName>
</protein>
<proteinExistence type="predicted"/>
<comment type="caution">
    <text evidence="1">The sequence shown here is derived from an EMBL/GenBank/DDBJ whole genome shotgun (WGS) entry which is preliminary data.</text>
</comment>
<sequence>MIKKLILLSNDPDDIWNYMIITSWRPQGNPPYMWVEPNIDLTPELGPFANHGHAYLKDLHLEADGEEWSLTDRVLADIINKPGLSTLSINGGFKALDFFNNELPTHLLPEDWPSSLDVFKLTNCYVDTRSFEYILRHCPKLTVLNIHLAKAKWTIEGQSFIPAASVSWALNLEQMGQALRNYGGMT</sequence>
<reference evidence="1" key="1">
    <citation type="submission" date="2020-04" db="EMBL/GenBank/DDBJ databases">
        <authorList>
            <person name="Broberg M."/>
        </authorList>
    </citation>
    <scope>NUCLEOTIDE SEQUENCE</scope>
</reference>